<evidence type="ECO:0000313" key="1">
    <source>
        <dbReference type="EMBL" id="CAD9745706.1"/>
    </source>
</evidence>
<gene>
    <name evidence="1" type="ORF">LSP00402_LOCUS932</name>
</gene>
<dbReference type="EMBL" id="HBHP01001432">
    <property type="protein sequence ID" value="CAD9745706.1"/>
    <property type="molecule type" value="Transcribed_RNA"/>
</dbReference>
<protein>
    <submittedName>
        <fullName evidence="1">Uncharacterized protein</fullName>
    </submittedName>
</protein>
<reference evidence="1" key="1">
    <citation type="submission" date="2021-01" db="EMBL/GenBank/DDBJ databases">
        <authorList>
            <person name="Corre E."/>
            <person name="Pelletier E."/>
            <person name="Niang G."/>
            <person name="Scheremetjew M."/>
            <person name="Finn R."/>
            <person name="Kale V."/>
            <person name="Holt S."/>
            <person name="Cochrane G."/>
            <person name="Meng A."/>
            <person name="Brown T."/>
            <person name="Cohen L."/>
        </authorList>
    </citation>
    <scope>NUCLEOTIDE SEQUENCE</scope>
    <source>
        <strain evidence="1">CCMP622</strain>
    </source>
</reference>
<organism evidence="1">
    <name type="scientific">Lotharella oceanica</name>
    <dbReference type="NCBI Taxonomy" id="641309"/>
    <lineage>
        <taxon>Eukaryota</taxon>
        <taxon>Sar</taxon>
        <taxon>Rhizaria</taxon>
        <taxon>Cercozoa</taxon>
        <taxon>Chlorarachniophyceae</taxon>
        <taxon>Lotharella</taxon>
    </lineage>
</organism>
<dbReference type="AlphaFoldDB" id="A0A7S2X7P1"/>
<accession>A0A7S2X7P1</accession>
<sequence>MKIDYSSAHNAQDQRISELEENTGKCNSILETVIDRLVVCEKSMGSVSADTIGIESKMRTLEDEVRVLREKEAMRHGDRKRLETSLHRHIQESLASNSREMDSIRSRFLERVEMLSTEVDGVKLRLTKIVGMLKEGYLTEEAGEIGTSAGRLPS</sequence>
<name>A0A7S2X7P1_9EUKA</name>
<proteinExistence type="predicted"/>